<accession>A0A814NYE5</accession>
<dbReference type="EMBL" id="CAJNOC010007321">
    <property type="protein sequence ID" value="CAF1096612.1"/>
    <property type="molecule type" value="Genomic_DNA"/>
</dbReference>
<protein>
    <submittedName>
        <fullName evidence="2">Uncharacterized protein</fullName>
    </submittedName>
</protein>
<comment type="caution">
    <text evidence="2">The sequence shown here is derived from an EMBL/GenBank/DDBJ whole genome shotgun (WGS) entry which is preliminary data.</text>
</comment>
<organism evidence="2 3">
    <name type="scientific">Brachionus calyciflorus</name>
    <dbReference type="NCBI Taxonomy" id="104777"/>
    <lineage>
        <taxon>Eukaryota</taxon>
        <taxon>Metazoa</taxon>
        <taxon>Spiralia</taxon>
        <taxon>Gnathifera</taxon>
        <taxon>Rotifera</taxon>
        <taxon>Eurotatoria</taxon>
        <taxon>Monogononta</taxon>
        <taxon>Pseudotrocha</taxon>
        <taxon>Ploima</taxon>
        <taxon>Brachionidae</taxon>
        <taxon>Brachionus</taxon>
    </lineage>
</organism>
<sequence>ESNYVSTNISSPNFSNQNCDLAISSNTGPLSNIQPSFQNQNMIINDTINNHSIQNKDINNKESKKYNDAPKSFKFTTVTNNHGSRERGNSRRYPSINNRSRSRSRSRSQFRQNKTNESSRKSPYFKQSHHLQSKNLSCQESYYRPKQFRLNKYSQNHNNLYNKWSDSTFKNSDNRNNRFYSILTV</sequence>
<feature type="non-terminal residue" evidence="2">
    <location>
        <position position="1"/>
    </location>
</feature>
<feature type="region of interest" description="Disordered" evidence="1">
    <location>
        <begin position="62"/>
        <end position="131"/>
    </location>
</feature>
<gene>
    <name evidence="2" type="ORF">OXX778_LOCUS20940</name>
</gene>
<evidence type="ECO:0000313" key="3">
    <source>
        <dbReference type="Proteomes" id="UP000663879"/>
    </source>
</evidence>
<keyword evidence="3" id="KW-1185">Reference proteome</keyword>
<dbReference type="AlphaFoldDB" id="A0A814NYE5"/>
<evidence type="ECO:0000313" key="2">
    <source>
        <dbReference type="EMBL" id="CAF1096612.1"/>
    </source>
</evidence>
<reference evidence="2" key="1">
    <citation type="submission" date="2021-02" db="EMBL/GenBank/DDBJ databases">
        <authorList>
            <person name="Nowell W R."/>
        </authorList>
    </citation>
    <scope>NUCLEOTIDE SEQUENCE</scope>
    <source>
        <strain evidence="2">Ploen Becks lab</strain>
    </source>
</reference>
<name>A0A814NYE5_9BILA</name>
<dbReference type="Proteomes" id="UP000663879">
    <property type="component" value="Unassembled WGS sequence"/>
</dbReference>
<evidence type="ECO:0000256" key="1">
    <source>
        <dbReference type="SAM" id="MobiDB-lite"/>
    </source>
</evidence>
<proteinExistence type="predicted"/>